<evidence type="ECO:0000256" key="4">
    <source>
        <dbReference type="ARBA" id="ARBA00022598"/>
    </source>
</evidence>
<dbReference type="CDD" id="cd00808">
    <property type="entry name" value="GluRS_core"/>
    <property type="match status" value="1"/>
</dbReference>
<keyword evidence="6" id="KW-0067">ATP-binding</keyword>
<evidence type="ECO:0000256" key="7">
    <source>
        <dbReference type="ARBA" id="ARBA00022917"/>
    </source>
</evidence>
<dbReference type="InterPro" id="IPR049940">
    <property type="entry name" value="GluQ/Sye"/>
</dbReference>
<dbReference type="InterPro" id="IPR004527">
    <property type="entry name" value="Glu-tRNA-ligase_bac/mito"/>
</dbReference>
<organism evidence="12">
    <name type="scientific">marine metagenome</name>
    <dbReference type="NCBI Taxonomy" id="408172"/>
    <lineage>
        <taxon>unclassified sequences</taxon>
        <taxon>metagenomes</taxon>
        <taxon>ecological metagenomes</taxon>
    </lineage>
</organism>
<dbReference type="InterPro" id="IPR000924">
    <property type="entry name" value="Glu/Gln-tRNA-synth"/>
</dbReference>
<dbReference type="EMBL" id="UINC01001158">
    <property type="protein sequence ID" value="SUZ72775.1"/>
    <property type="molecule type" value="Genomic_DNA"/>
</dbReference>
<dbReference type="GO" id="GO:0005739">
    <property type="term" value="C:mitochondrion"/>
    <property type="evidence" value="ECO:0007669"/>
    <property type="project" value="UniProtKB-SubCell"/>
</dbReference>
<evidence type="ECO:0000256" key="8">
    <source>
        <dbReference type="ARBA" id="ARBA00023146"/>
    </source>
</evidence>
<dbReference type="GO" id="GO:0004818">
    <property type="term" value="F:glutamate-tRNA ligase activity"/>
    <property type="evidence" value="ECO:0007669"/>
    <property type="project" value="UniProtKB-EC"/>
</dbReference>
<dbReference type="SUPFAM" id="SSF52374">
    <property type="entry name" value="Nucleotidylyl transferase"/>
    <property type="match status" value="1"/>
</dbReference>
<dbReference type="GO" id="GO:0005524">
    <property type="term" value="F:ATP binding"/>
    <property type="evidence" value="ECO:0007669"/>
    <property type="project" value="UniProtKB-KW"/>
</dbReference>
<dbReference type="SUPFAM" id="SSF48163">
    <property type="entry name" value="An anticodon-binding domain of class I aminoacyl-tRNA synthetases"/>
    <property type="match status" value="1"/>
</dbReference>
<accession>A0A381Q0G1</accession>
<sequence length="493" mass="56562">MTVRTRVAPSPTGDPHLGTAYMALFNCAFAKKHGGQFVLRIEDTDQTRSTPESEQVILDALHWMGLKWDEGPDIGGTCGPYRQSERLDHYAARAAELVEHGHAFHCFCSTDRLADLRRTQQSAGETPRYDGHCIGMDEGDKTRRIASGEAHVIRLRVPDDGECTFEDGLRGAITIPWQQVDMQVLVKSDGFPTYHLAVVVDDHMMDITHVLRGEEWISSVPKHVLLYQYFGWDMPSHYHLPLLRNTDQTKMSKRRNPTSINYYRHCGYLPEVLVNYLALMGWSMPDEREIFRFDEMVEAFDVDRMSTSAPVFDTEKLNWLNGQYIRDMSSSAFMDRIAEWAVNRERLAELVPLIQERTERFIDLLPQVDYLLGERAEVSQASFVHKSLDEADCLRILDHSLRTLDRVRVWQHDDIFAELKSLAEAMDVKFRDFLFPLFVAVSGREVSLPLFDSIGFLGSDLTRTRIRTAIDALGGLSKKESRRLELAFQELDR</sequence>
<dbReference type="InterPro" id="IPR014729">
    <property type="entry name" value="Rossmann-like_a/b/a_fold"/>
</dbReference>
<dbReference type="GO" id="GO:0005829">
    <property type="term" value="C:cytosol"/>
    <property type="evidence" value="ECO:0007669"/>
    <property type="project" value="TreeGrafter"/>
</dbReference>
<keyword evidence="8" id="KW-0030">Aminoacyl-tRNA synthetase</keyword>
<dbReference type="AlphaFoldDB" id="A0A381Q0G1"/>
<dbReference type="InterPro" id="IPR008925">
    <property type="entry name" value="aa_tRNA-synth_I_cd-bd_sf"/>
</dbReference>
<dbReference type="PANTHER" id="PTHR43311:SF2">
    <property type="entry name" value="GLUTAMATE--TRNA LIGASE, MITOCHONDRIAL-RELATED"/>
    <property type="match status" value="1"/>
</dbReference>
<dbReference type="GO" id="GO:0000049">
    <property type="term" value="F:tRNA binding"/>
    <property type="evidence" value="ECO:0007669"/>
    <property type="project" value="InterPro"/>
</dbReference>
<dbReference type="FunFam" id="3.40.50.620:FF:000045">
    <property type="entry name" value="Glutamate--tRNA ligase, mitochondrial"/>
    <property type="match status" value="1"/>
</dbReference>
<evidence type="ECO:0000259" key="10">
    <source>
        <dbReference type="Pfam" id="PF00749"/>
    </source>
</evidence>
<evidence type="ECO:0000256" key="6">
    <source>
        <dbReference type="ARBA" id="ARBA00022840"/>
    </source>
</evidence>
<dbReference type="InterPro" id="IPR020058">
    <property type="entry name" value="Glu/Gln-tRNA-synth_Ib_cat-dom"/>
</dbReference>
<dbReference type="InterPro" id="IPR020751">
    <property type="entry name" value="aa-tRNA-synth_I_codon-bd_sub2"/>
</dbReference>
<gene>
    <name evidence="12" type="ORF">METZ01_LOCUS25629</name>
</gene>
<reference evidence="12" key="1">
    <citation type="submission" date="2018-05" db="EMBL/GenBank/DDBJ databases">
        <authorList>
            <person name="Lanie J.A."/>
            <person name="Ng W.-L."/>
            <person name="Kazmierczak K.M."/>
            <person name="Andrzejewski T.M."/>
            <person name="Davidsen T.M."/>
            <person name="Wayne K.J."/>
            <person name="Tettelin H."/>
            <person name="Glass J.I."/>
            <person name="Rusch D."/>
            <person name="Podicherti R."/>
            <person name="Tsui H.-C.T."/>
            <person name="Winkler M.E."/>
        </authorList>
    </citation>
    <scope>NUCLEOTIDE SEQUENCE</scope>
</reference>
<dbReference type="Pfam" id="PF19269">
    <property type="entry name" value="Anticodon_2"/>
    <property type="match status" value="1"/>
</dbReference>
<comment type="subcellular location">
    <subcellularLocation>
        <location evidence="1">Mitochondrion</location>
    </subcellularLocation>
</comment>
<dbReference type="Gene3D" id="1.10.10.350">
    <property type="match status" value="1"/>
</dbReference>
<evidence type="ECO:0000313" key="12">
    <source>
        <dbReference type="EMBL" id="SUZ72775.1"/>
    </source>
</evidence>
<name>A0A381Q0G1_9ZZZZ</name>
<keyword evidence="4" id="KW-0436">Ligase</keyword>
<dbReference type="EC" id="6.1.1.17" evidence="3"/>
<feature type="domain" description="Aminoacyl-tRNA synthetase class I anticodon-binding" evidence="11">
    <location>
        <begin position="333"/>
        <end position="470"/>
    </location>
</feature>
<evidence type="ECO:0000256" key="1">
    <source>
        <dbReference type="ARBA" id="ARBA00004173"/>
    </source>
</evidence>
<feature type="domain" description="Glutamyl/glutaminyl-tRNA synthetase class Ib catalytic" evidence="10">
    <location>
        <begin position="3"/>
        <end position="319"/>
    </location>
</feature>
<dbReference type="InterPro" id="IPR033910">
    <property type="entry name" value="GluRS_core"/>
</dbReference>
<evidence type="ECO:0000256" key="2">
    <source>
        <dbReference type="ARBA" id="ARBA00007894"/>
    </source>
</evidence>
<protein>
    <recommendedName>
        <fullName evidence="3">glutamate--tRNA ligase</fullName>
        <ecNumber evidence="3">6.1.1.17</ecNumber>
    </recommendedName>
    <alternativeName>
        <fullName evidence="9">Glutamyl-tRNA synthetase</fullName>
    </alternativeName>
</protein>
<dbReference type="PRINTS" id="PR00987">
    <property type="entry name" value="TRNASYNTHGLU"/>
</dbReference>
<dbReference type="Pfam" id="PF00749">
    <property type="entry name" value="tRNA-synt_1c"/>
    <property type="match status" value="1"/>
</dbReference>
<dbReference type="PANTHER" id="PTHR43311">
    <property type="entry name" value="GLUTAMATE--TRNA LIGASE"/>
    <property type="match status" value="1"/>
</dbReference>
<evidence type="ECO:0000256" key="3">
    <source>
        <dbReference type="ARBA" id="ARBA00012835"/>
    </source>
</evidence>
<evidence type="ECO:0000259" key="11">
    <source>
        <dbReference type="Pfam" id="PF19269"/>
    </source>
</evidence>
<evidence type="ECO:0000256" key="5">
    <source>
        <dbReference type="ARBA" id="ARBA00022741"/>
    </source>
</evidence>
<dbReference type="PROSITE" id="PS00178">
    <property type="entry name" value="AA_TRNA_LIGASE_I"/>
    <property type="match status" value="1"/>
</dbReference>
<dbReference type="HAMAP" id="MF_00022">
    <property type="entry name" value="Glu_tRNA_synth_type1"/>
    <property type="match status" value="1"/>
</dbReference>
<dbReference type="InterPro" id="IPR001412">
    <property type="entry name" value="aa-tRNA-synth_I_CS"/>
</dbReference>
<comment type="similarity">
    <text evidence="2">Belongs to the class-I aminoacyl-tRNA synthetase family. Glutamate--tRNA ligase type 1 subfamily.</text>
</comment>
<dbReference type="InterPro" id="IPR045462">
    <property type="entry name" value="aa-tRNA-synth_I_cd-bd"/>
</dbReference>
<dbReference type="GO" id="GO:0006424">
    <property type="term" value="P:glutamyl-tRNA aminoacylation"/>
    <property type="evidence" value="ECO:0007669"/>
    <property type="project" value="InterPro"/>
</dbReference>
<dbReference type="GO" id="GO:0008270">
    <property type="term" value="F:zinc ion binding"/>
    <property type="evidence" value="ECO:0007669"/>
    <property type="project" value="InterPro"/>
</dbReference>
<proteinExistence type="inferred from homology"/>
<keyword evidence="7" id="KW-0648">Protein biosynthesis</keyword>
<dbReference type="Gene3D" id="3.40.50.620">
    <property type="entry name" value="HUPs"/>
    <property type="match status" value="1"/>
</dbReference>
<dbReference type="NCBIfam" id="TIGR00464">
    <property type="entry name" value="gltX_bact"/>
    <property type="match status" value="1"/>
</dbReference>
<evidence type="ECO:0000256" key="9">
    <source>
        <dbReference type="ARBA" id="ARBA00030865"/>
    </source>
</evidence>
<keyword evidence="5" id="KW-0547">Nucleotide-binding</keyword>